<evidence type="ECO:0000313" key="4">
    <source>
        <dbReference type="Proteomes" id="UP001501257"/>
    </source>
</evidence>
<evidence type="ECO:0000256" key="1">
    <source>
        <dbReference type="SAM" id="MobiDB-lite"/>
    </source>
</evidence>
<comment type="caution">
    <text evidence="3">The sequence shown here is derived from an EMBL/GenBank/DDBJ whole genome shotgun (WGS) entry which is preliminary data.</text>
</comment>
<evidence type="ECO:0000256" key="2">
    <source>
        <dbReference type="SAM" id="Phobius"/>
    </source>
</evidence>
<keyword evidence="2" id="KW-0812">Transmembrane</keyword>
<protein>
    <recommendedName>
        <fullName evidence="5">PH domain-containing protein</fullName>
    </recommendedName>
</protein>
<sequence length="175" mass="19570">MHRPNRVKRLGGVIGWVIASVLLLAGAMFIPLSFSDWLDPGDNWPMRICGIVSFLAGLVLVAIYITWRVPINDEKIVLRTLFRKVMSIRFADIERHVPCRNCFLPILKLWGTDGTVIQLNSGALDTKPVRDAIKQRPSNGDGPDCATFRNRPEPAPQARPGPPVNHPTPRPRRHG</sequence>
<dbReference type="Proteomes" id="UP001501257">
    <property type="component" value="Unassembled WGS sequence"/>
</dbReference>
<keyword evidence="4" id="KW-1185">Reference proteome</keyword>
<feature type="region of interest" description="Disordered" evidence="1">
    <location>
        <begin position="133"/>
        <end position="175"/>
    </location>
</feature>
<gene>
    <name evidence="3" type="ORF">GCM10025778_19810</name>
</gene>
<evidence type="ECO:0008006" key="5">
    <source>
        <dbReference type="Google" id="ProtNLM"/>
    </source>
</evidence>
<keyword evidence="2" id="KW-0472">Membrane</keyword>
<accession>A0ABP9TML9</accession>
<feature type="transmembrane region" description="Helical" evidence="2">
    <location>
        <begin position="44"/>
        <end position="67"/>
    </location>
</feature>
<feature type="compositionally biased region" description="Pro residues" evidence="1">
    <location>
        <begin position="153"/>
        <end position="168"/>
    </location>
</feature>
<proteinExistence type="predicted"/>
<keyword evidence="2" id="KW-1133">Transmembrane helix</keyword>
<name>A0ABP9TML9_9MICC</name>
<organism evidence="3 4">
    <name type="scientific">Paeniglutamicibacter antarcticus</name>
    <dbReference type="NCBI Taxonomy" id="494023"/>
    <lineage>
        <taxon>Bacteria</taxon>
        <taxon>Bacillati</taxon>
        <taxon>Actinomycetota</taxon>
        <taxon>Actinomycetes</taxon>
        <taxon>Micrococcales</taxon>
        <taxon>Micrococcaceae</taxon>
        <taxon>Paeniglutamicibacter</taxon>
    </lineage>
</organism>
<feature type="transmembrane region" description="Helical" evidence="2">
    <location>
        <begin position="12"/>
        <end position="32"/>
    </location>
</feature>
<reference evidence="4" key="1">
    <citation type="journal article" date="2019" name="Int. J. Syst. Evol. Microbiol.">
        <title>The Global Catalogue of Microorganisms (GCM) 10K type strain sequencing project: providing services to taxonomists for standard genome sequencing and annotation.</title>
        <authorList>
            <consortium name="The Broad Institute Genomics Platform"/>
            <consortium name="The Broad Institute Genome Sequencing Center for Infectious Disease"/>
            <person name="Wu L."/>
            <person name="Ma J."/>
        </authorList>
    </citation>
    <scope>NUCLEOTIDE SEQUENCE [LARGE SCALE GENOMIC DNA]</scope>
    <source>
        <strain evidence="4">JCM 18952</strain>
    </source>
</reference>
<evidence type="ECO:0000313" key="3">
    <source>
        <dbReference type="EMBL" id="GAA5227448.1"/>
    </source>
</evidence>
<dbReference type="EMBL" id="BAABLK010000028">
    <property type="protein sequence ID" value="GAA5227448.1"/>
    <property type="molecule type" value="Genomic_DNA"/>
</dbReference>